<keyword evidence="18 26" id="KW-0675">Receptor</keyword>
<dbReference type="InterPro" id="IPR051716">
    <property type="entry name" value="Plant_RL_S/T_kinase"/>
</dbReference>
<keyword evidence="6" id="KW-0723">Serine/threonine-protein kinase</keyword>
<dbReference type="PANTHER" id="PTHR48053:SF151">
    <property type="entry name" value="OS02G0216000 PROTEIN"/>
    <property type="match status" value="1"/>
</dbReference>
<organism evidence="26 27">
    <name type="scientific">Cocos nucifera</name>
    <name type="common">Coconut palm</name>
    <dbReference type="NCBI Taxonomy" id="13894"/>
    <lineage>
        <taxon>Eukaryota</taxon>
        <taxon>Viridiplantae</taxon>
        <taxon>Streptophyta</taxon>
        <taxon>Embryophyta</taxon>
        <taxon>Tracheophyta</taxon>
        <taxon>Spermatophyta</taxon>
        <taxon>Magnoliopsida</taxon>
        <taxon>Liliopsida</taxon>
        <taxon>Arecaceae</taxon>
        <taxon>Arecoideae</taxon>
        <taxon>Cocoseae</taxon>
        <taxon>Attaleinae</taxon>
        <taxon>Cocos</taxon>
    </lineage>
</organism>
<evidence type="ECO:0000256" key="18">
    <source>
        <dbReference type="ARBA" id="ARBA00023170"/>
    </source>
</evidence>
<dbReference type="FunFam" id="1.10.510.10:FF:000358">
    <property type="entry name" value="Putative leucine-rich repeat receptor-like serine/threonine-protein kinase"/>
    <property type="match status" value="1"/>
</dbReference>
<dbReference type="SMART" id="SM00369">
    <property type="entry name" value="LRR_TYP"/>
    <property type="match status" value="9"/>
</dbReference>
<comment type="subcellular location">
    <subcellularLocation>
        <location evidence="1">Cell membrane</location>
        <topology evidence="1">Single-pass membrane protein</topology>
    </subcellularLocation>
    <subcellularLocation>
        <location evidence="2">Membrane</location>
        <topology evidence="2">Single-pass type I membrane protein</topology>
    </subcellularLocation>
</comment>
<dbReference type="InterPro" id="IPR032675">
    <property type="entry name" value="LRR_dom_sf"/>
</dbReference>
<proteinExistence type="inferred from homology"/>
<accession>A0A8K0MUG4</accession>
<dbReference type="Pfam" id="PF00069">
    <property type="entry name" value="Pkinase"/>
    <property type="match status" value="1"/>
</dbReference>
<dbReference type="Gene3D" id="1.10.510.10">
    <property type="entry name" value="Transferase(Phosphotransferase) domain 1"/>
    <property type="match status" value="1"/>
</dbReference>
<evidence type="ECO:0000256" key="12">
    <source>
        <dbReference type="ARBA" id="ARBA00022737"/>
    </source>
</evidence>
<dbReference type="SMART" id="SM00220">
    <property type="entry name" value="S_TKc"/>
    <property type="match status" value="1"/>
</dbReference>
<dbReference type="AlphaFoldDB" id="A0A8K0MUG4"/>
<dbReference type="InterPro" id="IPR013210">
    <property type="entry name" value="LRR_N_plant-typ"/>
</dbReference>
<dbReference type="InterPro" id="IPR011009">
    <property type="entry name" value="Kinase-like_dom_sf"/>
</dbReference>
<dbReference type="GO" id="GO:0005886">
    <property type="term" value="C:plasma membrane"/>
    <property type="evidence" value="ECO:0007669"/>
    <property type="project" value="UniProtKB-SubCell"/>
</dbReference>
<keyword evidence="15 22" id="KW-0067">ATP-binding</keyword>
<feature type="signal peptide" evidence="24">
    <location>
        <begin position="1"/>
        <end position="22"/>
    </location>
</feature>
<reference evidence="26" key="2">
    <citation type="submission" date="2019-07" db="EMBL/GenBank/DDBJ databases">
        <authorList>
            <person name="Yang Y."/>
            <person name="Bocs S."/>
            <person name="Baudouin L."/>
        </authorList>
    </citation>
    <scope>NUCLEOTIDE SEQUENCE</scope>
    <source>
        <tissue evidence="26">Spear leaf of Hainan Tall coconut</tissue>
    </source>
</reference>
<reference evidence="26" key="1">
    <citation type="journal article" date="2017" name="Gigascience">
        <title>The genome draft of coconut (Cocos nucifera).</title>
        <authorList>
            <person name="Xiao Y."/>
            <person name="Xu P."/>
            <person name="Fan H."/>
            <person name="Baudouin L."/>
            <person name="Xia W."/>
            <person name="Bocs S."/>
            <person name="Xu J."/>
            <person name="Li Q."/>
            <person name="Guo A."/>
            <person name="Zhou L."/>
            <person name="Li J."/>
            <person name="Wu Y."/>
            <person name="Ma Z."/>
            <person name="Armero A."/>
            <person name="Issali A.E."/>
            <person name="Liu N."/>
            <person name="Peng M."/>
            <person name="Yang Y."/>
        </authorList>
    </citation>
    <scope>NUCLEOTIDE SEQUENCE</scope>
    <source>
        <tissue evidence="26">Spear leaf of Hainan Tall coconut</tissue>
    </source>
</reference>
<evidence type="ECO:0000256" key="24">
    <source>
        <dbReference type="SAM" id="SignalP"/>
    </source>
</evidence>
<evidence type="ECO:0000259" key="25">
    <source>
        <dbReference type="PROSITE" id="PS50011"/>
    </source>
</evidence>
<evidence type="ECO:0000256" key="20">
    <source>
        <dbReference type="ARBA" id="ARBA00047899"/>
    </source>
</evidence>
<evidence type="ECO:0000256" key="21">
    <source>
        <dbReference type="ARBA" id="ARBA00048679"/>
    </source>
</evidence>
<keyword evidence="7" id="KW-0597">Phosphoprotein</keyword>
<evidence type="ECO:0000256" key="19">
    <source>
        <dbReference type="ARBA" id="ARBA00023180"/>
    </source>
</evidence>
<evidence type="ECO:0000256" key="13">
    <source>
        <dbReference type="ARBA" id="ARBA00022741"/>
    </source>
</evidence>
<evidence type="ECO:0000256" key="14">
    <source>
        <dbReference type="ARBA" id="ARBA00022777"/>
    </source>
</evidence>
<dbReference type="InterPro" id="IPR008271">
    <property type="entry name" value="Ser/Thr_kinase_AS"/>
</dbReference>
<keyword evidence="5" id="KW-1003">Cell membrane</keyword>
<gene>
    <name evidence="26" type="ORF">COCNU_01G004670</name>
</gene>
<keyword evidence="10 23" id="KW-0812">Transmembrane</keyword>
<evidence type="ECO:0000256" key="11">
    <source>
        <dbReference type="ARBA" id="ARBA00022729"/>
    </source>
</evidence>
<dbReference type="CDD" id="cd14066">
    <property type="entry name" value="STKc_IRAK"/>
    <property type="match status" value="1"/>
</dbReference>
<dbReference type="SUPFAM" id="SSF56112">
    <property type="entry name" value="Protein kinase-like (PK-like)"/>
    <property type="match status" value="1"/>
</dbReference>
<feature type="transmembrane region" description="Helical" evidence="23">
    <location>
        <begin position="600"/>
        <end position="622"/>
    </location>
</feature>
<dbReference type="PROSITE" id="PS50011">
    <property type="entry name" value="PROTEIN_KINASE_DOM"/>
    <property type="match status" value="1"/>
</dbReference>
<evidence type="ECO:0000256" key="7">
    <source>
        <dbReference type="ARBA" id="ARBA00022553"/>
    </source>
</evidence>
<keyword evidence="16 23" id="KW-1133">Transmembrane helix</keyword>
<dbReference type="Gene3D" id="3.30.200.20">
    <property type="entry name" value="Phosphorylase Kinase, domain 1"/>
    <property type="match status" value="1"/>
</dbReference>
<dbReference type="Pfam" id="PF08263">
    <property type="entry name" value="LRRNT_2"/>
    <property type="match status" value="1"/>
</dbReference>
<keyword evidence="27" id="KW-1185">Reference proteome</keyword>
<comment type="catalytic activity">
    <reaction evidence="21">
        <text>L-seryl-[protein] + ATP = O-phospho-L-seryl-[protein] + ADP + H(+)</text>
        <dbReference type="Rhea" id="RHEA:17989"/>
        <dbReference type="Rhea" id="RHEA-COMP:9863"/>
        <dbReference type="Rhea" id="RHEA-COMP:11604"/>
        <dbReference type="ChEBI" id="CHEBI:15378"/>
        <dbReference type="ChEBI" id="CHEBI:29999"/>
        <dbReference type="ChEBI" id="CHEBI:30616"/>
        <dbReference type="ChEBI" id="CHEBI:83421"/>
        <dbReference type="ChEBI" id="CHEBI:456216"/>
        <dbReference type="EC" id="2.7.11.1"/>
    </reaction>
</comment>
<name>A0A8K0MUG4_COCNU</name>
<dbReference type="FunFam" id="3.80.10.10:FF:000233">
    <property type="entry name" value="Leucine-rich repeat receptor-like protein kinase TDR"/>
    <property type="match status" value="1"/>
</dbReference>
<feature type="binding site" evidence="22">
    <location>
        <position position="691"/>
    </location>
    <ligand>
        <name>ATP</name>
        <dbReference type="ChEBI" id="CHEBI:30616"/>
    </ligand>
</feature>
<keyword evidence="8" id="KW-0433">Leucine-rich repeat</keyword>
<evidence type="ECO:0000256" key="5">
    <source>
        <dbReference type="ARBA" id="ARBA00022475"/>
    </source>
</evidence>
<keyword evidence="12" id="KW-0677">Repeat</keyword>
<dbReference type="GO" id="GO:0004674">
    <property type="term" value="F:protein serine/threonine kinase activity"/>
    <property type="evidence" value="ECO:0007669"/>
    <property type="project" value="UniProtKB-KW"/>
</dbReference>
<dbReference type="PRINTS" id="PR00019">
    <property type="entry name" value="LEURICHRPT"/>
</dbReference>
<feature type="chain" id="PRO_5035434904" description="non-specific serine/threonine protein kinase" evidence="24">
    <location>
        <begin position="23"/>
        <end position="985"/>
    </location>
</feature>
<dbReference type="InterPro" id="IPR001611">
    <property type="entry name" value="Leu-rich_rpt"/>
</dbReference>
<evidence type="ECO:0000313" key="26">
    <source>
        <dbReference type="EMBL" id="KAG1326533.1"/>
    </source>
</evidence>
<evidence type="ECO:0000256" key="8">
    <source>
        <dbReference type="ARBA" id="ARBA00022614"/>
    </source>
</evidence>
<dbReference type="PROSITE" id="PS00108">
    <property type="entry name" value="PROTEIN_KINASE_ST"/>
    <property type="match status" value="1"/>
</dbReference>
<dbReference type="PANTHER" id="PTHR48053">
    <property type="entry name" value="LEUCINE RICH REPEAT FAMILY PROTEIN, EXPRESSED"/>
    <property type="match status" value="1"/>
</dbReference>
<dbReference type="Pfam" id="PF13855">
    <property type="entry name" value="LRR_8"/>
    <property type="match status" value="2"/>
</dbReference>
<dbReference type="Gene3D" id="3.80.10.10">
    <property type="entry name" value="Ribonuclease Inhibitor"/>
    <property type="match status" value="3"/>
</dbReference>
<dbReference type="InterPro" id="IPR003591">
    <property type="entry name" value="Leu-rich_rpt_typical-subtyp"/>
</dbReference>
<evidence type="ECO:0000256" key="15">
    <source>
        <dbReference type="ARBA" id="ARBA00022840"/>
    </source>
</evidence>
<dbReference type="FunFam" id="3.30.200.20:FF:000543">
    <property type="entry name" value="Putative leucine-rich repeat receptor-like serine/threonine-protein kinase"/>
    <property type="match status" value="1"/>
</dbReference>
<keyword evidence="19" id="KW-0325">Glycoprotein</keyword>
<sequence>MCSSTMIITHFLFLLLPSVVQPFYLRNDISLDRSALLAFKKAILVDPQNALGNWNETTYVCEWNGIVCSLNPGRVTELDLKSKNLSGTISPFLANLSHLQLLDLSENSLQGSIPIELGALSNLGLLGIQGNHIQNEIPESFGMLRKLRYIDLSNNQLSGRLPASLFYNCTQLSYVDLSNNWFAGLIPPQLGNQLPYLENLLLYQNQLTGSVPASLSNSTEMVEIDLENNYLSGTLPSEFLVHMPSLKILHLSYNNFSSDDQNSNLAPFFISIANLTHLEELELAGNHLGGTLPSTIGLLSVNLSQVYLQDNLIHGAIPSNISKLSKLMSLDLSNNLLNGTIPFELILLPNLQRLWLANNLLDGRIPSPPGVLNSLGLLDLSQNNLYGSIPTTLANLTQLRILILNGNFLSGSIPSSLGSTKLELLDLSHNRLAGAIPAEVASLSSMAIYFNLSDNLLEGALPTELSKMDKVRAIDLSSNNFSCNIPSSMGSCEVVELINLSHNHLQGPIPGSWGNLLNLQSLDLSSNFLSGEIPASLQKCTSLRLLDLSFNNFSGPLPENSLFNSLIPKLIEGNHFCGSQPGLPSCQPKKRSMIHSQKSLILFVSIVSMSSFLLTIICVIGYKNLRNAMFRRDDVDSSNFSLGLSSSYPRITYREIVEATGGFEQGRLIGSGSFGQVYRGVLSDGSVVAIKVLQLQSSNSARSFNRECQVLKRIRHRNLMRIITACSLPDFKALVLPFMANGSLESHLYPQEQPSASSKLSLIERVNICGDIAEGLAYLHHHSPVQIIHCDLKPSNVLLNDDMTALVSDFGIARLVMKVAEGNIQYDTTTNSTANLLCGSIGYVAPEYGYGRCASTKGDVYSFGILVLEIVTRKRPTDDMFIEGLSLQRWVKNHYHDQLENVIDYFLVQDLQDQSPEVRNIWEVSIVELLELGLICTQETSSTRPSMLDVADDLDRLKHYLGCDKTATFTSSHGISSFTITGDYW</sequence>
<keyword evidence="13 22" id="KW-0547">Nucleotide-binding</keyword>
<comment type="caution">
    <text evidence="26">The sequence shown here is derived from an EMBL/GenBank/DDBJ whole genome shotgun (WGS) entry which is preliminary data.</text>
</comment>
<dbReference type="InterPro" id="IPR017441">
    <property type="entry name" value="Protein_kinase_ATP_BS"/>
</dbReference>
<evidence type="ECO:0000256" key="4">
    <source>
        <dbReference type="ARBA" id="ARBA00012513"/>
    </source>
</evidence>
<evidence type="ECO:0000256" key="10">
    <source>
        <dbReference type="ARBA" id="ARBA00022692"/>
    </source>
</evidence>
<evidence type="ECO:0000256" key="2">
    <source>
        <dbReference type="ARBA" id="ARBA00004479"/>
    </source>
</evidence>
<dbReference type="Pfam" id="PF00560">
    <property type="entry name" value="LRR_1"/>
    <property type="match status" value="6"/>
</dbReference>
<dbReference type="EC" id="2.7.11.1" evidence="4"/>
<dbReference type="InterPro" id="IPR000719">
    <property type="entry name" value="Prot_kinase_dom"/>
</dbReference>
<evidence type="ECO:0000256" key="9">
    <source>
        <dbReference type="ARBA" id="ARBA00022679"/>
    </source>
</evidence>
<keyword evidence="9" id="KW-0808">Transferase</keyword>
<evidence type="ECO:0000256" key="16">
    <source>
        <dbReference type="ARBA" id="ARBA00022989"/>
    </source>
</evidence>
<dbReference type="PROSITE" id="PS00107">
    <property type="entry name" value="PROTEIN_KINASE_ATP"/>
    <property type="match status" value="1"/>
</dbReference>
<evidence type="ECO:0000256" key="3">
    <source>
        <dbReference type="ARBA" id="ARBA00008684"/>
    </source>
</evidence>
<dbReference type="FunFam" id="3.80.10.10:FF:000101">
    <property type="entry name" value="LRR receptor-like serine/threonine-protein kinase ERECTA"/>
    <property type="match status" value="1"/>
</dbReference>
<dbReference type="GO" id="GO:0009791">
    <property type="term" value="P:post-embryonic development"/>
    <property type="evidence" value="ECO:0007669"/>
    <property type="project" value="UniProtKB-ARBA"/>
</dbReference>
<keyword evidence="17 23" id="KW-0472">Membrane</keyword>
<comment type="similarity">
    <text evidence="3">Belongs to the protein kinase superfamily. Ser/Thr protein kinase family.</text>
</comment>
<feature type="domain" description="Protein kinase" evidence="25">
    <location>
        <begin position="663"/>
        <end position="961"/>
    </location>
</feature>
<dbReference type="GO" id="GO:0005524">
    <property type="term" value="F:ATP binding"/>
    <property type="evidence" value="ECO:0007669"/>
    <property type="project" value="UniProtKB-UniRule"/>
</dbReference>
<keyword evidence="14 26" id="KW-0418">Kinase</keyword>
<comment type="catalytic activity">
    <reaction evidence="20">
        <text>L-threonyl-[protein] + ATP = O-phospho-L-threonyl-[protein] + ADP + H(+)</text>
        <dbReference type="Rhea" id="RHEA:46608"/>
        <dbReference type="Rhea" id="RHEA-COMP:11060"/>
        <dbReference type="Rhea" id="RHEA-COMP:11605"/>
        <dbReference type="ChEBI" id="CHEBI:15378"/>
        <dbReference type="ChEBI" id="CHEBI:30013"/>
        <dbReference type="ChEBI" id="CHEBI:30616"/>
        <dbReference type="ChEBI" id="CHEBI:61977"/>
        <dbReference type="ChEBI" id="CHEBI:456216"/>
        <dbReference type="EC" id="2.7.11.1"/>
    </reaction>
</comment>
<dbReference type="SUPFAM" id="SSF52058">
    <property type="entry name" value="L domain-like"/>
    <property type="match status" value="2"/>
</dbReference>
<evidence type="ECO:0000256" key="22">
    <source>
        <dbReference type="PROSITE-ProRule" id="PRU10141"/>
    </source>
</evidence>
<evidence type="ECO:0000256" key="23">
    <source>
        <dbReference type="SAM" id="Phobius"/>
    </source>
</evidence>
<evidence type="ECO:0000313" key="27">
    <source>
        <dbReference type="Proteomes" id="UP000797356"/>
    </source>
</evidence>
<dbReference type="OrthoDB" id="4062651at2759"/>
<protein>
    <recommendedName>
        <fullName evidence="4">non-specific serine/threonine protein kinase</fullName>
        <ecNumber evidence="4">2.7.11.1</ecNumber>
    </recommendedName>
</protein>
<evidence type="ECO:0000256" key="6">
    <source>
        <dbReference type="ARBA" id="ARBA00022527"/>
    </source>
</evidence>
<dbReference type="Proteomes" id="UP000797356">
    <property type="component" value="Chromosome 1"/>
</dbReference>
<keyword evidence="11 24" id="KW-0732">Signal</keyword>
<evidence type="ECO:0000256" key="1">
    <source>
        <dbReference type="ARBA" id="ARBA00004162"/>
    </source>
</evidence>
<dbReference type="EMBL" id="CM017872">
    <property type="protein sequence ID" value="KAG1326533.1"/>
    <property type="molecule type" value="Genomic_DNA"/>
</dbReference>
<evidence type="ECO:0000256" key="17">
    <source>
        <dbReference type="ARBA" id="ARBA00023136"/>
    </source>
</evidence>